<dbReference type="InterPro" id="IPR036388">
    <property type="entry name" value="WH-like_DNA-bd_sf"/>
</dbReference>
<evidence type="ECO:0000256" key="1">
    <source>
        <dbReference type="ARBA" id="ARBA00006479"/>
    </source>
</evidence>
<keyword evidence="3" id="KW-0808">Transferase</keyword>
<proteinExistence type="inferred from homology"/>
<dbReference type="InterPro" id="IPR000600">
    <property type="entry name" value="ROK"/>
</dbReference>
<dbReference type="Gene3D" id="3.30.420.40">
    <property type="match status" value="2"/>
</dbReference>
<dbReference type="AlphaFoldDB" id="N1UX28"/>
<evidence type="ECO:0000259" key="2">
    <source>
        <dbReference type="Pfam" id="PF12802"/>
    </source>
</evidence>
<gene>
    <name evidence="3" type="ORF">D477_020473</name>
</gene>
<dbReference type="PROSITE" id="PS01125">
    <property type="entry name" value="ROK"/>
    <property type="match status" value="1"/>
</dbReference>
<name>N1UX28_9MICC</name>
<reference evidence="3 4" key="1">
    <citation type="journal article" date="2013" name="Genome Announc.">
        <title>Draft Genome Sequence of Arthrobacter crystallopoietes Strain BAB-32, Revealing Genes for Bioremediation.</title>
        <authorList>
            <person name="Joshi M.N."/>
            <person name="Pandit A.S."/>
            <person name="Sharma A."/>
            <person name="Pandya R.V."/>
            <person name="Desai S.M."/>
            <person name="Saxena A.K."/>
            <person name="Bagatharia S.B."/>
        </authorList>
    </citation>
    <scope>NUCLEOTIDE SEQUENCE [LARGE SCALE GENOMIC DNA]</scope>
    <source>
        <strain evidence="3 4">BAB-32</strain>
    </source>
</reference>
<sequence>MAAADPPPRGTVRNPGSPSALRRLNQRRVVDALLAGGPATQAGLSRRTGLSTATVSNIVKDLLASGDAAVSPTTSSGRRALLVSLTPPSGLAIGMDFGRRHLRVLAATRGYEIVAEQEAELAAGYHPQQGLDRADELLAKVLVAAGAQRQDILGLGVGIPGPLDRRTGTAIGGTIHPEWVGIAVPELFRQRFGLPVFVDNDCNLGALAEVTWGSHRSVENLVFVKIGTGVGAGLILNGAPFYGSIGVTGELGHLTLDDRGQVCRCGNRGCLETFASTDVILHLLDGRTPGKLTTEAVVQMALGGDAATLRVIDDAGYSVGRALGLLANLINPEVIVVGGPLSGLGETLLAPVRRGLQRYAMPAVGNSTTVAMTELSEQAEALGAATLVIRSSVRP</sequence>
<dbReference type="RefSeq" id="WP_005274493.1">
    <property type="nucleotide sequence ID" value="NZ_ANPE02000280.1"/>
</dbReference>
<dbReference type="InterPro" id="IPR036390">
    <property type="entry name" value="WH_DNA-bd_sf"/>
</dbReference>
<feature type="domain" description="HTH marR-type" evidence="2">
    <location>
        <begin position="25"/>
        <end position="66"/>
    </location>
</feature>
<dbReference type="GO" id="GO:0016301">
    <property type="term" value="F:kinase activity"/>
    <property type="evidence" value="ECO:0007669"/>
    <property type="project" value="UniProtKB-KW"/>
</dbReference>
<evidence type="ECO:0000313" key="4">
    <source>
        <dbReference type="Proteomes" id="UP000010729"/>
    </source>
</evidence>
<dbReference type="Gene3D" id="1.10.10.10">
    <property type="entry name" value="Winged helix-like DNA-binding domain superfamily/Winged helix DNA-binding domain"/>
    <property type="match status" value="1"/>
</dbReference>
<dbReference type="Pfam" id="PF00480">
    <property type="entry name" value="ROK"/>
    <property type="match status" value="1"/>
</dbReference>
<accession>N1UX28</accession>
<comment type="caution">
    <text evidence="3">The sequence shown here is derived from an EMBL/GenBank/DDBJ whole genome shotgun (WGS) entry which is preliminary data.</text>
</comment>
<comment type="similarity">
    <text evidence="1">Belongs to the ROK (NagC/XylR) family.</text>
</comment>
<keyword evidence="4" id="KW-1185">Reference proteome</keyword>
<dbReference type="InterPro" id="IPR049874">
    <property type="entry name" value="ROK_cs"/>
</dbReference>
<dbReference type="OrthoDB" id="3189808at2"/>
<dbReference type="SUPFAM" id="SSF46785">
    <property type="entry name" value="Winged helix' DNA-binding domain"/>
    <property type="match status" value="1"/>
</dbReference>
<dbReference type="InterPro" id="IPR043129">
    <property type="entry name" value="ATPase_NBD"/>
</dbReference>
<keyword evidence="3" id="KW-0418">Kinase</keyword>
<evidence type="ECO:0000313" key="3">
    <source>
        <dbReference type="EMBL" id="EMY32382.1"/>
    </source>
</evidence>
<dbReference type="Pfam" id="PF12802">
    <property type="entry name" value="MarR_2"/>
    <property type="match status" value="1"/>
</dbReference>
<dbReference type="PANTHER" id="PTHR18964:SF173">
    <property type="entry name" value="GLUCOKINASE"/>
    <property type="match status" value="1"/>
</dbReference>
<protein>
    <submittedName>
        <fullName evidence="3">Transcriptional regulator/sugar kinase</fullName>
    </submittedName>
</protein>
<dbReference type="InterPro" id="IPR000835">
    <property type="entry name" value="HTH_MarR-typ"/>
</dbReference>
<dbReference type="PANTHER" id="PTHR18964">
    <property type="entry name" value="ROK (REPRESSOR, ORF, KINASE) FAMILY"/>
    <property type="match status" value="1"/>
</dbReference>
<dbReference type="GO" id="GO:0003700">
    <property type="term" value="F:DNA-binding transcription factor activity"/>
    <property type="evidence" value="ECO:0007669"/>
    <property type="project" value="InterPro"/>
</dbReference>
<dbReference type="EMBL" id="ANPE02000280">
    <property type="protein sequence ID" value="EMY32382.1"/>
    <property type="molecule type" value="Genomic_DNA"/>
</dbReference>
<dbReference type="Proteomes" id="UP000010729">
    <property type="component" value="Unassembled WGS sequence"/>
</dbReference>
<dbReference type="SUPFAM" id="SSF53067">
    <property type="entry name" value="Actin-like ATPase domain"/>
    <property type="match status" value="1"/>
</dbReference>
<organism evidence="3 4">
    <name type="scientific">Arthrobacter crystallopoietes BAB-32</name>
    <dbReference type="NCBI Taxonomy" id="1246476"/>
    <lineage>
        <taxon>Bacteria</taxon>
        <taxon>Bacillati</taxon>
        <taxon>Actinomycetota</taxon>
        <taxon>Actinomycetes</taxon>
        <taxon>Micrococcales</taxon>
        <taxon>Micrococcaceae</taxon>
        <taxon>Crystallibacter</taxon>
    </lineage>
</organism>